<feature type="signal peptide" evidence="2">
    <location>
        <begin position="1"/>
        <end position="18"/>
    </location>
</feature>
<evidence type="ECO:0000256" key="1">
    <source>
        <dbReference type="SAM" id="Phobius"/>
    </source>
</evidence>
<evidence type="ECO:0000313" key="3">
    <source>
        <dbReference type="Proteomes" id="UP000887563"/>
    </source>
</evidence>
<dbReference type="Proteomes" id="UP000887563">
    <property type="component" value="Unplaced"/>
</dbReference>
<keyword evidence="1" id="KW-1133">Transmembrane helix</keyword>
<evidence type="ECO:0000256" key="2">
    <source>
        <dbReference type="SAM" id="SignalP"/>
    </source>
</evidence>
<accession>A0A914MEJ0</accession>
<keyword evidence="1" id="KW-0472">Membrane</keyword>
<reference evidence="4" key="1">
    <citation type="submission" date="2022-11" db="UniProtKB">
        <authorList>
            <consortium name="WormBaseParasite"/>
        </authorList>
    </citation>
    <scope>IDENTIFICATION</scope>
</reference>
<organism evidence="3 4">
    <name type="scientific">Meloidogyne incognita</name>
    <name type="common">Southern root-knot nematode worm</name>
    <name type="synonym">Oxyuris incognita</name>
    <dbReference type="NCBI Taxonomy" id="6306"/>
    <lineage>
        <taxon>Eukaryota</taxon>
        <taxon>Metazoa</taxon>
        <taxon>Ecdysozoa</taxon>
        <taxon>Nematoda</taxon>
        <taxon>Chromadorea</taxon>
        <taxon>Rhabditida</taxon>
        <taxon>Tylenchina</taxon>
        <taxon>Tylenchomorpha</taxon>
        <taxon>Tylenchoidea</taxon>
        <taxon>Meloidogynidae</taxon>
        <taxon>Meloidogyninae</taxon>
        <taxon>Meloidogyne</taxon>
        <taxon>Meloidogyne incognita group</taxon>
    </lineage>
</organism>
<evidence type="ECO:0000313" key="4">
    <source>
        <dbReference type="WBParaSite" id="Minc3s01612g25094"/>
    </source>
</evidence>
<name>A0A914MEJ0_MELIC</name>
<proteinExistence type="predicted"/>
<keyword evidence="2" id="KW-0732">Signal</keyword>
<dbReference type="WBParaSite" id="Minc3s01612g25094">
    <property type="protein sequence ID" value="Minc3s01612g25094"/>
    <property type="gene ID" value="Minc3s01612g25094"/>
</dbReference>
<keyword evidence="3" id="KW-1185">Reference proteome</keyword>
<dbReference type="AlphaFoldDB" id="A0A914MEJ0"/>
<feature type="chain" id="PRO_5036826473" evidence="2">
    <location>
        <begin position="19"/>
        <end position="97"/>
    </location>
</feature>
<keyword evidence="1" id="KW-0812">Transmembrane</keyword>
<sequence length="97" mass="10962">MLIITLIIIINLAIPGETIDLGDIHRLTTDFSTLTTASSEWLEDTVCYIDCINRITKRAKHFMHLCGPAGTLVALGFVMAFSLINQRYDKMKCMIRE</sequence>
<feature type="transmembrane region" description="Helical" evidence="1">
    <location>
        <begin position="62"/>
        <end position="84"/>
    </location>
</feature>
<protein>
    <submittedName>
        <fullName evidence="4">Uncharacterized protein</fullName>
    </submittedName>
</protein>